<keyword evidence="1 4" id="KW-0547">Nucleotide-binding</keyword>
<dbReference type="Proteomes" id="UP000503482">
    <property type="component" value="Chromosome"/>
</dbReference>
<dbReference type="KEGG" id="avp:AVENP_1136"/>
<comment type="similarity">
    <text evidence="4">Belongs to the AAA ATPase family.</text>
</comment>
<evidence type="ECO:0000256" key="4">
    <source>
        <dbReference type="RuleBase" id="RU003651"/>
    </source>
</evidence>
<keyword evidence="2 4" id="KW-0067">ATP-binding</keyword>
<dbReference type="SUPFAM" id="SSF52540">
    <property type="entry name" value="P-loop containing nucleoside triphosphate hydrolases"/>
    <property type="match status" value="1"/>
</dbReference>
<dbReference type="InterPro" id="IPR003960">
    <property type="entry name" value="ATPase_AAA_CS"/>
</dbReference>
<evidence type="ECO:0000256" key="3">
    <source>
        <dbReference type="ARBA" id="ARBA00023054"/>
    </source>
</evidence>
<evidence type="ECO:0000313" key="7">
    <source>
        <dbReference type="Proteomes" id="UP000503482"/>
    </source>
</evidence>
<dbReference type="PANTHER" id="PTHR23074:SF83">
    <property type="entry name" value="VACUOLAR PROTEIN SORTING-ASSOCIATED PROTEIN 4A"/>
    <property type="match status" value="1"/>
</dbReference>
<keyword evidence="7" id="KW-1185">Reference proteome</keyword>
<dbReference type="PANTHER" id="PTHR23074">
    <property type="entry name" value="AAA DOMAIN-CONTAINING"/>
    <property type="match status" value="1"/>
</dbReference>
<dbReference type="Gene3D" id="3.40.50.300">
    <property type="entry name" value="P-loop containing nucleotide triphosphate hydrolases"/>
    <property type="match status" value="1"/>
</dbReference>
<feature type="domain" description="AAA+ ATPase" evidence="5">
    <location>
        <begin position="64"/>
        <end position="201"/>
    </location>
</feature>
<dbReference type="PROSITE" id="PS00674">
    <property type="entry name" value="AAA"/>
    <property type="match status" value="1"/>
</dbReference>
<protein>
    <submittedName>
        <fullName evidence="6">ATP-binding protein (AAA domain)</fullName>
    </submittedName>
</protein>
<evidence type="ECO:0000313" key="6">
    <source>
        <dbReference type="EMBL" id="QKF66691.1"/>
    </source>
</evidence>
<dbReference type="Gene3D" id="1.10.8.60">
    <property type="match status" value="1"/>
</dbReference>
<dbReference type="InterPro" id="IPR003959">
    <property type="entry name" value="ATPase_AAA_core"/>
</dbReference>
<evidence type="ECO:0000259" key="5">
    <source>
        <dbReference type="SMART" id="SM00382"/>
    </source>
</evidence>
<evidence type="ECO:0000256" key="2">
    <source>
        <dbReference type="ARBA" id="ARBA00022840"/>
    </source>
</evidence>
<proteinExistence type="inferred from homology"/>
<dbReference type="RefSeq" id="WP_128358858.1">
    <property type="nucleotide sequence ID" value="NZ_CP053840.1"/>
</dbReference>
<evidence type="ECO:0000256" key="1">
    <source>
        <dbReference type="ARBA" id="ARBA00022741"/>
    </source>
</evidence>
<dbReference type="InterPro" id="IPR041569">
    <property type="entry name" value="AAA_lid_3"/>
</dbReference>
<dbReference type="Pfam" id="PF17862">
    <property type="entry name" value="AAA_lid_3"/>
    <property type="match status" value="1"/>
</dbReference>
<organism evidence="6 7">
    <name type="scientific">Arcobacter venerupis</name>
    <dbReference type="NCBI Taxonomy" id="1054033"/>
    <lineage>
        <taxon>Bacteria</taxon>
        <taxon>Pseudomonadati</taxon>
        <taxon>Campylobacterota</taxon>
        <taxon>Epsilonproteobacteria</taxon>
        <taxon>Campylobacterales</taxon>
        <taxon>Arcobacteraceae</taxon>
        <taxon>Arcobacter</taxon>
    </lineage>
</organism>
<accession>A0AAE7B7U8</accession>
<dbReference type="Pfam" id="PF00004">
    <property type="entry name" value="AAA"/>
    <property type="match status" value="1"/>
</dbReference>
<dbReference type="InterPro" id="IPR050304">
    <property type="entry name" value="MT-severing_AAA_ATPase"/>
</dbReference>
<keyword evidence="3" id="KW-0175">Coiled coil</keyword>
<dbReference type="SMART" id="SM00382">
    <property type="entry name" value="AAA"/>
    <property type="match status" value="1"/>
</dbReference>
<dbReference type="GO" id="GO:0005524">
    <property type="term" value="F:ATP binding"/>
    <property type="evidence" value="ECO:0007669"/>
    <property type="project" value="UniProtKB-KW"/>
</dbReference>
<dbReference type="AlphaFoldDB" id="A0AAE7B7U8"/>
<dbReference type="InterPro" id="IPR003593">
    <property type="entry name" value="AAA+_ATPase"/>
</dbReference>
<dbReference type="InterPro" id="IPR027417">
    <property type="entry name" value="P-loop_NTPase"/>
</dbReference>
<reference evidence="6 7" key="1">
    <citation type="submission" date="2020-05" db="EMBL/GenBank/DDBJ databases">
        <title>Complete genome sequencing of Campylobacter and Arcobacter type strains.</title>
        <authorList>
            <person name="Miller W.G."/>
            <person name="Yee E."/>
        </authorList>
    </citation>
    <scope>NUCLEOTIDE SEQUENCE [LARGE SCALE GENOMIC DNA]</scope>
    <source>
        <strain evidence="6 7">LMG 26156</strain>
    </source>
</reference>
<dbReference type="FunFam" id="3.40.50.300:FF:001025">
    <property type="entry name" value="ATPase family, AAA domain-containing 2B"/>
    <property type="match status" value="1"/>
</dbReference>
<gene>
    <name evidence="6" type="ORF">AVENP_1136</name>
</gene>
<dbReference type="EMBL" id="CP053840">
    <property type="protein sequence ID" value="QKF66691.1"/>
    <property type="molecule type" value="Genomic_DNA"/>
</dbReference>
<name>A0AAE7B7U8_9BACT</name>
<sequence>MSEILSNKEETLEDNLKETFLFEKDLNITFDEVAGLDTLKKKANMKIIMPFQKPELFKKYNKKIGGGILMYGPPGCGKTHFAKAIAGECKASFFHVGIDQILDKWLGNSEKNIAGLFKEARAHKPAIIFIDEIDALGRKRELLKHSSSSSVINTFLSQLDGFDSDNEGILIIGATNAPWDVDSAFKRTGRFDTLFFVPPPDDNARESMFKLLLKDIPIYKIDYKKLASETNFYSGADIKGIVDSAIEIALDEILETGNERDIVTEDILASIATNKPTVTEWFDLVNNVLEYANESGEYNDVAEYLAFNKPKKKKIMGFL</sequence>
<dbReference type="GO" id="GO:0016887">
    <property type="term" value="F:ATP hydrolysis activity"/>
    <property type="evidence" value="ECO:0007669"/>
    <property type="project" value="InterPro"/>
</dbReference>